<keyword evidence="2 3" id="KW-0129">CBS domain</keyword>
<dbReference type="GO" id="GO:0005737">
    <property type="term" value="C:cytoplasm"/>
    <property type="evidence" value="ECO:0007669"/>
    <property type="project" value="TreeGrafter"/>
</dbReference>
<dbReference type="InterPro" id="IPR000644">
    <property type="entry name" value="CBS_dom"/>
</dbReference>
<dbReference type="PANTHER" id="PTHR13780">
    <property type="entry name" value="AMP-ACTIVATED PROTEIN KINASE, GAMMA REGULATORY SUBUNIT"/>
    <property type="match status" value="1"/>
</dbReference>
<organism evidence="6 7">
    <name type="scientific">Phoenix dactylifera</name>
    <name type="common">Date palm</name>
    <dbReference type="NCBI Taxonomy" id="42345"/>
    <lineage>
        <taxon>Eukaryota</taxon>
        <taxon>Viridiplantae</taxon>
        <taxon>Streptophyta</taxon>
        <taxon>Embryophyta</taxon>
        <taxon>Tracheophyta</taxon>
        <taxon>Spermatophyta</taxon>
        <taxon>Magnoliopsida</taxon>
        <taxon>Liliopsida</taxon>
        <taxon>Arecaceae</taxon>
        <taxon>Coryphoideae</taxon>
        <taxon>Phoeniceae</taxon>
        <taxon>Phoenix</taxon>
    </lineage>
</organism>
<feature type="compositionally biased region" description="Basic and acidic residues" evidence="4">
    <location>
        <begin position="1"/>
        <end position="14"/>
    </location>
</feature>
<protein>
    <submittedName>
        <fullName evidence="7">SNF1-related protein kinase regulatory subunit gamma-like PV42a</fullName>
    </submittedName>
</protein>
<dbReference type="PANTHER" id="PTHR13780:SF101">
    <property type="entry name" value="SNF1-RELATED PROTEIN KINASE REGULATORY SUBUNIT GAMMA-LIKE PV42A"/>
    <property type="match status" value="1"/>
</dbReference>
<evidence type="ECO:0000313" key="6">
    <source>
        <dbReference type="Proteomes" id="UP000228380"/>
    </source>
</evidence>
<evidence type="ECO:0000259" key="5">
    <source>
        <dbReference type="PROSITE" id="PS51371"/>
    </source>
</evidence>
<evidence type="ECO:0000256" key="3">
    <source>
        <dbReference type="PROSITE-ProRule" id="PRU00703"/>
    </source>
</evidence>
<dbReference type="GeneID" id="103710138"/>
<dbReference type="KEGG" id="pda:103710138"/>
<dbReference type="Proteomes" id="UP000228380">
    <property type="component" value="Unplaced"/>
</dbReference>
<keyword evidence="6" id="KW-1185">Reference proteome</keyword>
<dbReference type="SMART" id="SM00116">
    <property type="entry name" value="CBS"/>
    <property type="match status" value="3"/>
</dbReference>
<evidence type="ECO:0000256" key="2">
    <source>
        <dbReference type="ARBA" id="ARBA00023122"/>
    </source>
</evidence>
<evidence type="ECO:0000313" key="7">
    <source>
        <dbReference type="RefSeq" id="XP_008793981.2"/>
    </source>
</evidence>
<evidence type="ECO:0000256" key="1">
    <source>
        <dbReference type="ARBA" id="ARBA00022737"/>
    </source>
</evidence>
<feature type="domain" description="CBS" evidence="5">
    <location>
        <begin position="333"/>
        <end position="389"/>
    </location>
</feature>
<dbReference type="SUPFAM" id="SSF54631">
    <property type="entry name" value="CBS-domain pair"/>
    <property type="match status" value="2"/>
</dbReference>
<gene>
    <name evidence="7" type="primary">LOC103710138</name>
</gene>
<dbReference type="PROSITE" id="PS51371">
    <property type="entry name" value="CBS"/>
    <property type="match status" value="1"/>
</dbReference>
<accession>A0A8B7C8Q7</accession>
<sequence>MEKAALEEQQRKEVVEEELPEERKKKPRKGAYGWLRERKVRELVQGKRRLVEVPYTATLAHTLNALVANRVAAVPVAAPPGHWIGAGGSMILESDKATGAVRKHYIGMVTMLDILAHIAEEDHAADFAAAPGPDLDVRMAVPVSSIIGHSLEGFSLWTLNPNTSVLDCMESFCKGVHRALVPLESRADHVVAVELVEASPGYRMLTQMDLLAFLKENSQELKDVLSCSVQGLGAINENVFAVMKSTTVIGALRSMRTASLNAVPVVEESPGGGQLLQDGRGKRLVATFSAADLGGCPIGLLQSWLSMSIMEFKERVWMREGAAPHPHHNTKPAPRTLITCDPGTSLAEVVEEMVEGDVHRVWVVDRDGLLVGLVSLTDMLRVFRESVLLADGEAVPDVPTSSSLQINF</sequence>
<dbReference type="Pfam" id="PF00571">
    <property type="entry name" value="CBS"/>
    <property type="match status" value="1"/>
</dbReference>
<dbReference type="InterPro" id="IPR050511">
    <property type="entry name" value="AMPK_gamma/SDS23_families"/>
</dbReference>
<feature type="region of interest" description="Disordered" evidence="4">
    <location>
        <begin position="1"/>
        <end position="28"/>
    </location>
</feature>
<evidence type="ECO:0000256" key="4">
    <source>
        <dbReference type="SAM" id="MobiDB-lite"/>
    </source>
</evidence>
<dbReference type="OrthoDB" id="449052at2759"/>
<dbReference type="AlphaFoldDB" id="A0A8B7C8Q7"/>
<proteinExistence type="predicted"/>
<dbReference type="InterPro" id="IPR046342">
    <property type="entry name" value="CBS_dom_sf"/>
</dbReference>
<dbReference type="Gene3D" id="3.10.580.10">
    <property type="entry name" value="CBS-domain"/>
    <property type="match status" value="2"/>
</dbReference>
<keyword evidence="1" id="KW-0677">Repeat</keyword>
<name>A0A8B7C8Q7_PHODC</name>
<reference evidence="7" key="1">
    <citation type="submission" date="2025-08" db="UniProtKB">
        <authorList>
            <consortium name="RefSeq"/>
        </authorList>
    </citation>
    <scope>IDENTIFICATION</scope>
    <source>
        <tissue evidence="7">Young leaves</tissue>
    </source>
</reference>
<dbReference type="RefSeq" id="XP_008793981.2">
    <property type="nucleotide sequence ID" value="XM_008795759.3"/>
</dbReference>
<dbReference type="GO" id="GO:0005634">
    <property type="term" value="C:nucleus"/>
    <property type="evidence" value="ECO:0007669"/>
    <property type="project" value="TreeGrafter"/>
</dbReference>